<accession>C9XW18</accession>
<evidence type="ECO:0000313" key="2">
    <source>
        <dbReference type="Proteomes" id="UP000002069"/>
    </source>
</evidence>
<proteinExistence type="predicted"/>
<protein>
    <submittedName>
        <fullName evidence="1">Uncharacterized protein</fullName>
    </submittedName>
</protein>
<dbReference type="PATRIC" id="fig|693216.3.peg.2639"/>
<dbReference type="KEGG" id="ctu:CTU_27930"/>
<reference evidence="2" key="2">
    <citation type="journal article" date="2011" name="J. Bacteriol.">
        <title>Complete genome sequence of Cronobacter turicensis LMG 23827, a food-borne pathogen causing deaths in neonates.</title>
        <authorList>
            <person name="Stephan R."/>
            <person name="Lehner A."/>
            <person name="Tischler P."/>
            <person name="Rattei T."/>
        </authorList>
    </citation>
    <scope>NUCLEOTIDE SEQUENCE [LARGE SCALE GENOMIC DNA]</scope>
    <source>
        <strain evidence="2">DSM 18703 / CCUG 55852 / LMG 23827 / z3032</strain>
    </source>
</reference>
<name>C9XW18_CROTZ</name>
<gene>
    <name evidence="1" type="ordered locus">Ctu_27930</name>
</gene>
<keyword evidence="2" id="KW-1185">Reference proteome</keyword>
<dbReference type="AlphaFoldDB" id="C9XW18"/>
<evidence type="ECO:0000313" key="1">
    <source>
        <dbReference type="EMBL" id="CBA32190.1"/>
    </source>
</evidence>
<organism evidence="1 2">
    <name type="scientific">Cronobacter turicensis (strain DSM 18703 / CCUG 55852 / LMG 23827 / z3032)</name>
    <dbReference type="NCBI Taxonomy" id="693216"/>
    <lineage>
        <taxon>Bacteria</taxon>
        <taxon>Pseudomonadati</taxon>
        <taxon>Pseudomonadota</taxon>
        <taxon>Gammaproteobacteria</taxon>
        <taxon>Enterobacterales</taxon>
        <taxon>Enterobacteriaceae</taxon>
        <taxon>Cronobacter</taxon>
    </lineage>
</organism>
<dbReference type="InterPro" id="IPR054657">
    <property type="entry name" value="T6SS_periplasmic_put"/>
</dbReference>
<reference evidence="1 2" key="1">
    <citation type="journal article" date="2010" name="J. Bacteriol.">
        <title>Complete Genome Sequence of Cronobacter turicensis LMG 23827, a foodborne pathogen causing deaths in neonates.</title>
        <authorList>
            <person name="Stephan R."/>
            <person name="Lehner A."/>
            <person name="Tischler P."/>
            <person name="Rattei T."/>
        </authorList>
    </citation>
    <scope>NUCLEOTIDE SEQUENCE [LARGE SCALE GENOMIC DNA]</scope>
    <source>
        <strain evidence="2">DSM 18703 / CCUG 55852 / LMG 23827 / z3032</strain>
    </source>
</reference>
<dbReference type="Proteomes" id="UP000002069">
    <property type="component" value="Chromosome"/>
</dbReference>
<sequence>MAGVRGMDISEAGANALKVGCVFKAYRNRIKKDCSPDMKTLSAIFLMSLVNLTGCVADQATFNRAGDVRIINGEVCIYTAQAGPGDVFTQYAVYSSHDPNPKRHAVLLPAYQTCLPNGAYQKGEAWVAEYVLMKPGGELQKYAVSFIAP</sequence>
<dbReference type="EMBL" id="FN543093">
    <property type="protein sequence ID" value="CBA32190.1"/>
    <property type="molecule type" value="Genomic_DNA"/>
</dbReference>
<dbReference type="HOGENOM" id="CLU_146739_0_0_6"/>
<dbReference type="NCBIfam" id="NF045617">
    <property type="entry name" value="mostly_LP"/>
    <property type="match status" value="1"/>
</dbReference>